<reference evidence="2" key="1">
    <citation type="journal article" date="2019" name="Sci. Rep.">
        <title>Draft genome of Tanacetum cinerariifolium, the natural source of mosquito coil.</title>
        <authorList>
            <person name="Yamashiro T."/>
            <person name="Shiraishi A."/>
            <person name="Satake H."/>
            <person name="Nakayama K."/>
        </authorList>
    </citation>
    <scope>NUCLEOTIDE SEQUENCE</scope>
</reference>
<proteinExistence type="predicted"/>
<dbReference type="AlphaFoldDB" id="A0A699J343"/>
<accession>A0A699J343</accession>
<feature type="compositionally biased region" description="Acidic residues" evidence="1">
    <location>
        <begin position="102"/>
        <end position="135"/>
    </location>
</feature>
<organism evidence="2">
    <name type="scientific">Tanacetum cinerariifolium</name>
    <name type="common">Dalmatian daisy</name>
    <name type="synonym">Chrysanthemum cinerariifolium</name>
    <dbReference type="NCBI Taxonomy" id="118510"/>
    <lineage>
        <taxon>Eukaryota</taxon>
        <taxon>Viridiplantae</taxon>
        <taxon>Streptophyta</taxon>
        <taxon>Embryophyta</taxon>
        <taxon>Tracheophyta</taxon>
        <taxon>Spermatophyta</taxon>
        <taxon>Magnoliopsida</taxon>
        <taxon>eudicotyledons</taxon>
        <taxon>Gunneridae</taxon>
        <taxon>Pentapetalae</taxon>
        <taxon>asterids</taxon>
        <taxon>campanulids</taxon>
        <taxon>Asterales</taxon>
        <taxon>Asteraceae</taxon>
        <taxon>Asteroideae</taxon>
        <taxon>Anthemideae</taxon>
        <taxon>Anthemidinae</taxon>
        <taxon>Tanacetum</taxon>
    </lineage>
</organism>
<gene>
    <name evidence="2" type="ORF">Tci_580117</name>
</gene>
<evidence type="ECO:0000313" key="2">
    <source>
        <dbReference type="EMBL" id="GFA08145.1"/>
    </source>
</evidence>
<feature type="region of interest" description="Disordered" evidence="1">
    <location>
        <begin position="1"/>
        <end position="142"/>
    </location>
</feature>
<feature type="compositionally biased region" description="Pro residues" evidence="1">
    <location>
        <begin position="1"/>
        <end position="16"/>
    </location>
</feature>
<name>A0A699J343_TANCI</name>
<sequence length="358" mass="39643">MEAPPSPDYIPGPEAPPSLDYIPEPEEPPSPDYIPGLEYPQYLPPADDMLPAEEQPLPAAVLPTAKSPGYIMESNPEMEPEEEDRDDKKSEEDSIEYPTSGGDDDADDDGDDLSNDDADDKDEEESSNSEEEEEEHLAPIVPAPALYSSISASEETEPFEEGETVATPPPFRYRVAARIFVQPHILMPFRLESEVERLLAIPTPPLSPVSPTSYPLPPFLMPIPIFIPLPTSSFPLPSSLPSTSGSESLPEVDIPLRKRAHFTTPTGGYEVGESSVAAATRQIRPALTIADRCRVDDRLIGRLRIERRYFHYCQSREVHTSTLVTQMEALQRDVSTLQRQHIEHAQRDVALEDGDSCS</sequence>
<protein>
    <recommendedName>
        <fullName evidence="3">Reverse transcriptase domain-containing protein</fullName>
    </recommendedName>
</protein>
<feature type="compositionally biased region" description="Acidic residues" evidence="1">
    <location>
        <begin position="76"/>
        <end position="85"/>
    </location>
</feature>
<evidence type="ECO:0000256" key="1">
    <source>
        <dbReference type="SAM" id="MobiDB-lite"/>
    </source>
</evidence>
<evidence type="ECO:0008006" key="3">
    <source>
        <dbReference type="Google" id="ProtNLM"/>
    </source>
</evidence>
<comment type="caution">
    <text evidence="2">The sequence shown here is derived from an EMBL/GenBank/DDBJ whole genome shotgun (WGS) entry which is preliminary data.</text>
</comment>
<dbReference type="EMBL" id="BKCJ010366065">
    <property type="protein sequence ID" value="GFA08145.1"/>
    <property type="molecule type" value="Genomic_DNA"/>
</dbReference>